<dbReference type="InterPro" id="IPR000550">
    <property type="entry name" value="Hppk"/>
</dbReference>
<keyword evidence="17" id="KW-0539">Nucleus</keyword>
<evidence type="ECO:0000256" key="19">
    <source>
        <dbReference type="ARBA" id="ARBA00061359"/>
    </source>
</evidence>
<dbReference type="GO" id="GO:0003677">
    <property type="term" value="F:DNA binding"/>
    <property type="evidence" value="ECO:0007669"/>
    <property type="project" value="UniProtKB-KW"/>
</dbReference>
<dbReference type="SUPFAM" id="SSF51717">
    <property type="entry name" value="Dihydropteroate synthetase-like"/>
    <property type="match status" value="1"/>
</dbReference>
<keyword evidence="12" id="KW-0460">Magnesium</keyword>
<dbReference type="Gene3D" id="3.30.70.560">
    <property type="entry name" value="7,8-Dihydro-6-hydroxymethylpterin-pyrophosphokinase HPPK"/>
    <property type="match status" value="1"/>
</dbReference>
<comment type="pathway">
    <text evidence="5">Cofactor biosynthesis; tetrahydrofolate biosynthesis; 2-amino-4-hydroxy-6-hydroxymethyl-7,8-dihydropteridine diphosphate from 7,8-dihydroneopterin triphosphate: step 4/4.</text>
</comment>
<reference evidence="23 24" key="1">
    <citation type="journal article" date="2018" name="Science">
        <title>The opium poppy genome and morphinan production.</title>
        <authorList>
            <person name="Guo L."/>
            <person name="Winzer T."/>
            <person name="Yang X."/>
            <person name="Li Y."/>
            <person name="Ning Z."/>
            <person name="He Z."/>
            <person name="Teodor R."/>
            <person name="Lu Y."/>
            <person name="Bowser T.A."/>
            <person name="Graham I.A."/>
            <person name="Ye K."/>
        </authorList>
    </citation>
    <scope>NUCLEOTIDE SEQUENCE [LARGE SCALE GENOMIC DNA]</scope>
    <source>
        <strain evidence="24">cv. HN1</strain>
        <tissue evidence="23">Leaves</tissue>
    </source>
</reference>
<gene>
    <name evidence="23" type="ORF">C5167_022781</name>
</gene>
<dbReference type="PROSITE" id="PS50972">
    <property type="entry name" value="PTERIN_BINDING"/>
    <property type="match status" value="1"/>
</dbReference>
<name>A0A4Y7JJS4_PAPSO</name>
<evidence type="ECO:0000256" key="6">
    <source>
        <dbReference type="ARBA" id="ARBA00009951"/>
    </source>
</evidence>
<dbReference type="PANTHER" id="PTHR20941:SF1">
    <property type="entry name" value="FOLIC ACID SYNTHESIS PROTEIN FOL1"/>
    <property type="match status" value="1"/>
</dbReference>
<dbReference type="GO" id="GO:0046872">
    <property type="term" value="F:metal ion binding"/>
    <property type="evidence" value="ECO:0007669"/>
    <property type="project" value="UniProtKB-KW"/>
</dbReference>
<dbReference type="CDD" id="cd00483">
    <property type="entry name" value="HPPK"/>
    <property type="match status" value="1"/>
</dbReference>
<dbReference type="Pfam" id="PF02365">
    <property type="entry name" value="NAM"/>
    <property type="match status" value="1"/>
</dbReference>
<dbReference type="GO" id="GO:0016301">
    <property type="term" value="F:kinase activity"/>
    <property type="evidence" value="ECO:0007669"/>
    <property type="project" value="UniProtKB-KW"/>
</dbReference>
<evidence type="ECO:0000256" key="12">
    <source>
        <dbReference type="ARBA" id="ARBA00022842"/>
    </source>
</evidence>
<comment type="catalytic activity">
    <reaction evidence="1">
        <text>(7,8-dihydropterin-6-yl)methyl diphosphate + 4-aminobenzoate = 7,8-dihydropteroate + diphosphate</text>
        <dbReference type="Rhea" id="RHEA:19949"/>
        <dbReference type="ChEBI" id="CHEBI:17836"/>
        <dbReference type="ChEBI" id="CHEBI:17839"/>
        <dbReference type="ChEBI" id="CHEBI:33019"/>
        <dbReference type="ChEBI" id="CHEBI:72950"/>
        <dbReference type="EC" id="2.5.1.15"/>
    </reaction>
</comment>
<dbReference type="InterPro" id="IPR006390">
    <property type="entry name" value="DHP_synth_dom"/>
</dbReference>
<keyword evidence="13" id="KW-0289">Folate biosynthesis</keyword>
<feature type="region of interest" description="Disordered" evidence="20">
    <location>
        <begin position="240"/>
        <end position="272"/>
    </location>
</feature>
<evidence type="ECO:0000259" key="22">
    <source>
        <dbReference type="PROSITE" id="PS51005"/>
    </source>
</evidence>
<keyword evidence="14" id="KW-0805">Transcription regulation</keyword>
<dbReference type="InterPro" id="IPR000489">
    <property type="entry name" value="Pterin-binding_dom"/>
</dbReference>
<dbReference type="Gramene" id="RZC61007">
    <property type="protein sequence ID" value="RZC61007"/>
    <property type="gene ID" value="C5167_022781"/>
</dbReference>
<dbReference type="Proteomes" id="UP000316621">
    <property type="component" value="Chromosome 5"/>
</dbReference>
<evidence type="ECO:0000256" key="8">
    <source>
        <dbReference type="ARBA" id="ARBA00022723"/>
    </source>
</evidence>
<dbReference type="GO" id="GO:0004156">
    <property type="term" value="F:dihydropteroate synthase activity"/>
    <property type="evidence" value="ECO:0007669"/>
    <property type="project" value="UniProtKB-EC"/>
</dbReference>
<evidence type="ECO:0000256" key="7">
    <source>
        <dbReference type="ARBA" id="ARBA00022679"/>
    </source>
</evidence>
<dbReference type="FunFam" id="3.30.70.560:FF:000003">
    <property type="entry name" value="Folate synthesis bifunctional protein"/>
    <property type="match status" value="1"/>
</dbReference>
<evidence type="ECO:0000256" key="20">
    <source>
        <dbReference type="SAM" id="MobiDB-lite"/>
    </source>
</evidence>
<comment type="similarity">
    <text evidence="19">In the N-terminal section; belongs to the HPPK family.</text>
</comment>
<keyword evidence="10" id="KW-0418">Kinase</keyword>
<keyword evidence="24" id="KW-1185">Reference proteome</keyword>
<dbReference type="NCBIfam" id="TIGR01496">
    <property type="entry name" value="DHPS"/>
    <property type="match status" value="1"/>
</dbReference>
<evidence type="ECO:0000256" key="1">
    <source>
        <dbReference type="ARBA" id="ARBA00000012"/>
    </source>
</evidence>
<comment type="cofactor">
    <cofactor evidence="3">
        <name>Mg(2+)</name>
        <dbReference type="ChEBI" id="CHEBI:18420"/>
    </cofactor>
</comment>
<dbReference type="FunFam" id="3.20.20.20:FF:000006">
    <property type="entry name" value="Dihydropteroate synthase"/>
    <property type="match status" value="1"/>
</dbReference>
<evidence type="ECO:0000256" key="13">
    <source>
        <dbReference type="ARBA" id="ARBA00022909"/>
    </source>
</evidence>
<evidence type="ECO:0000256" key="17">
    <source>
        <dbReference type="ARBA" id="ARBA00023242"/>
    </source>
</evidence>
<dbReference type="SUPFAM" id="SSF55083">
    <property type="entry name" value="6-hydroxymethyl-7,8-dihydropterin pyrophosphokinase, HPPK"/>
    <property type="match status" value="1"/>
</dbReference>
<dbReference type="GO" id="GO:0005524">
    <property type="term" value="F:ATP binding"/>
    <property type="evidence" value="ECO:0007669"/>
    <property type="project" value="UniProtKB-KW"/>
</dbReference>
<feature type="region of interest" description="Disordered" evidence="20">
    <location>
        <begin position="1"/>
        <end position="23"/>
    </location>
</feature>
<feature type="compositionally biased region" description="Polar residues" evidence="20">
    <location>
        <begin position="7"/>
        <end position="16"/>
    </location>
</feature>
<feature type="compositionally biased region" description="Polar residues" evidence="20">
    <location>
        <begin position="240"/>
        <end position="257"/>
    </location>
</feature>
<feature type="region of interest" description="Disordered" evidence="20">
    <location>
        <begin position="208"/>
        <end position="228"/>
    </location>
</feature>
<dbReference type="Pfam" id="PF01288">
    <property type="entry name" value="HPPK"/>
    <property type="match status" value="1"/>
</dbReference>
<dbReference type="UniPathway" id="UPA00077">
    <property type="reaction ID" value="UER00155"/>
</dbReference>
<dbReference type="PROSITE" id="PS00793">
    <property type="entry name" value="DHPS_2"/>
    <property type="match status" value="1"/>
</dbReference>
<dbReference type="CDD" id="cd00739">
    <property type="entry name" value="DHPS"/>
    <property type="match status" value="1"/>
</dbReference>
<dbReference type="NCBIfam" id="TIGR01498">
    <property type="entry name" value="folK"/>
    <property type="match status" value="1"/>
</dbReference>
<protein>
    <submittedName>
        <fullName evidence="23">Uncharacterized protein</fullName>
    </submittedName>
</protein>
<organism evidence="23 24">
    <name type="scientific">Papaver somniferum</name>
    <name type="common">Opium poppy</name>
    <dbReference type="NCBI Taxonomy" id="3469"/>
    <lineage>
        <taxon>Eukaryota</taxon>
        <taxon>Viridiplantae</taxon>
        <taxon>Streptophyta</taxon>
        <taxon>Embryophyta</taxon>
        <taxon>Tracheophyta</taxon>
        <taxon>Spermatophyta</taxon>
        <taxon>Magnoliopsida</taxon>
        <taxon>Ranunculales</taxon>
        <taxon>Papaveraceae</taxon>
        <taxon>Papaveroideae</taxon>
        <taxon>Papaver</taxon>
    </lineage>
</organism>
<dbReference type="PROSITE" id="PS00792">
    <property type="entry name" value="DHPS_1"/>
    <property type="match status" value="1"/>
</dbReference>
<dbReference type="InterPro" id="IPR011005">
    <property type="entry name" value="Dihydropteroate_synth-like_sf"/>
</dbReference>
<dbReference type="STRING" id="3469.A0A4Y7JJS4"/>
<evidence type="ECO:0000256" key="4">
    <source>
        <dbReference type="ARBA" id="ARBA00004763"/>
    </source>
</evidence>
<evidence type="ECO:0000256" key="10">
    <source>
        <dbReference type="ARBA" id="ARBA00022777"/>
    </source>
</evidence>
<keyword evidence="15" id="KW-0238">DNA-binding</keyword>
<comment type="pathway">
    <text evidence="4">Cofactor biosynthesis; tetrahydrofolate biosynthesis; 7,8-dihydrofolate from 2-amino-4-hydroxy-6-hydroxymethyl-7,8-dihydropteridine diphosphate and 4-aminobenzoate: step 1/2.</text>
</comment>
<comment type="catalytic activity">
    <reaction evidence="2">
        <text>6-hydroxymethyl-7,8-dihydropterin + ATP = (7,8-dihydropterin-6-yl)methyl diphosphate + AMP + H(+)</text>
        <dbReference type="Rhea" id="RHEA:11412"/>
        <dbReference type="ChEBI" id="CHEBI:15378"/>
        <dbReference type="ChEBI" id="CHEBI:30616"/>
        <dbReference type="ChEBI" id="CHEBI:44841"/>
        <dbReference type="ChEBI" id="CHEBI:72950"/>
        <dbReference type="ChEBI" id="CHEBI:456215"/>
        <dbReference type="EC" id="2.7.6.3"/>
    </reaction>
</comment>
<sequence length="929" mass="103166">MGGKKIVTNSESSAPVKNSPAPAADQFTLSTQCSINPAGSSRLKENHSKSFPIGFLFQPTDADLIFHFLIKKIRGQPIQSNTNIQEFKILDFTYAELAEKYKEYAVDGSEWYFFTTRERRCPNGVQPRRDAGNHEGRWKALGISEPIKDKHGRIFGSKRILDYHMFNEAASTKASTKTDFKMVEYVVVDAEIAAFTDICLCKIYKNRRKSPGNSDSLTDGDDTHPSAEANISSTLRADRYSGSSLPQHISNNASNLDGSGKRHLNSSLPLPPPNHNYHVQTNQEMPFVDPFPWFRNNLSVAEENALFEMELREENQTNTYFNELPDMENDPDFWDFDGQHLLTDQQRSLIRCDRINSPVAAQHQQQPQQQWRLQQQTQQQWCQQQQPAAATAAIANKIIAILSIAAGARILKRLNKTAIGMNIFKNVISAKHGFRGAANKYSKATGLCFLHSVSNSVEVHSPEQEVVIALGSNVGNRLDNFNEALRLMKKSGIQISRHGCLYETEPAYVTDQPLFLNSAIRGVTKLAPHELLRVLKQIEKDIGRTEGIRYGPRPIDLDILFYGNFKIHSESLSVPHERIWERPFVMAPLIDLLGSAIDSDTVGSWHSFSTQKCGLFESWEKLGGEQLIGKDGMRRVLPIGNRLLDWSQKTHVMGILNLTPDSFSDGGKFQSVDAAVSQVQLMISEGVDIIDIGAQSTRPFATRISAEEELDRLIPVLEAVGQIPGVEDKFISVDTFYSKVASEAVNKGAHLINDVSGGQLDSDMLKVVSGLKVPYLAMHMRGNPSTMQSSENLKYDDVCKQVSSELYSRVTEAESSGIPGWSIILDPGIGFSKKSEDNLDLLMGLPSIREEIGLKSLAASHAPILIGPSRKRFLGDICKQPDANRRDPATIAAVTAGVLGGANMVRVHNVRDNLDAVRLCDALLKHRKS</sequence>
<evidence type="ECO:0000313" key="24">
    <source>
        <dbReference type="Proteomes" id="UP000316621"/>
    </source>
</evidence>
<keyword evidence="18" id="KW-0511">Multifunctional enzyme</keyword>
<comment type="similarity">
    <text evidence="6">In the C-terminal section; belongs to the DHPS family.</text>
</comment>
<evidence type="ECO:0000256" key="14">
    <source>
        <dbReference type="ARBA" id="ARBA00023015"/>
    </source>
</evidence>
<evidence type="ECO:0000256" key="9">
    <source>
        <dbReference type="ARBA" id="ARBA00022741"/>
    </source>
</evidence>
<evidence type="ECO:0000256" key="11">
    <source>
        <dbReference type="ARBA" id="ARBA00022840"/>
    </source>
</evidence>
<evidence type="ECO:0000256" key="16">
    <source>
        <dbReference type="ARBA" id="ARBA00023163"/>
    </source>
</evidence>
<evidence type="ECO:0000256" key="5">
    <source>
        <dbReference type="ARBA" id="ARBA00005051"/>
    </source>
</evidence>
<dbReference type="Pfam" id="PF00809">
    <property type="entry name" value="Pterin_bind"/>
    <property type="match status" value="1"/>
</dbReference>
<dbReference type="AlphaFoldDB" id="A0A4Y7JJS4"/>
<dbReference type="EMBL" id="CM010719">
    <property type="protein sequence ID" value="RZC61007.1"/>
    <property type="molecule type" value="Genomic_DNA"/>
</dbReference>
<dbReference type="InterPro" id="IPR035907">
    <property type="entry name" value="Hppk_sf"/>
</dbReference>
<feature type="domain" description="NAC" evidence="22">
    <location>
        <begin position="51"/>
        <end position="206"/>
    </location>
</feature>
<dbReference type="Gene3D" id="3.20.20.20">
    <property type="entry name" value="Dihydropteroate synthase-like"/>
    <property type="match status" value="1"/>
</dbReference>
<evidence type="ECO:0000313" key="23">
    <source>
        <dbReference type="EMBL" id="RZC61007.1"/>
    </source>
</evidence>
<dbReference type="GO" id="GO:0006355">
    <property type="term" value="P:regulation of DNA-templated transcription"/>
    <property type="evidence" value="ECO:0007669"/>
    <property type="project" value="InterPro"/>
</dbReference>
<keyword evidence="11" id="KW-0067">ATP-binding</keyword>
<dbReference type="InterPro" id="IPR036093">
    <property type="entry name" value="NAC_dom_sf"/>
</dbReference>
<dbReference type="GO" id="GO:0003848">
    <property type="term" value="F:2-amino-4-hydroxy-6-hydroxymethyldihydropteridine diphosphokinase activity"/>
    <property type="evidence" value="ECO:0007669"/>
    <property type="project" value="UniProtKB-EC"/>
</dbReference>
<evidence type="ECO:0000256" key="2">
    <source>
        <dbReference type="ARBA" id="ARBA00000198"/>
    </source>
</evidence>
<dbReference type="PANTHER" id="PTHR20941">
    <property type="entry name" value="FOLATE SYNTHESIS PROTEINS"/>
    <property type="match status" value="1"/>
</dbReference>
<evidence type="ECO:0000256" key="3">
    <source>
        <dbReference type="ARBA" id="ARBA00001946"/>
    </source>
</evidence>
<dbReference type="Gene3D" id="2.170.150.80">
    <property type="entry name" value="NAC domain"/>
    <property type="match status" value="1"/>
</dbReference>
<keyword evidence="9" id="KW-0547">Nucleotide-binding</keyword>
<dbReference type="InterPro" id="IPR003441">
    <property type="entry name" value="NAC-dom"/>
</dbReference>
<accession>A0A4Y7JJS4</accession>
<dbReference type="SUPFAM" id="SSF101941">
    <property type="entry name" value="NAC domain"/>
    <property type="match status" value="1"/>
</dbReference>
<evidence type="ECO:0000259" key="21">
    <source>
        <dbReference type="PROSITE" id="PS50972"/>
    </source>
</evidence>
<dbReference type="PROSITE" id="PS51005">
    <property type="entry name" value="NAC"/>
    <property type="match status" value="1"/>
</dbReference>
<dbReference type="PROSITE" id="PS00794">
    <property type="entry name" value="HPPK"/>
    <property type="match status" value="1"/>
</dbReference>
<keyword evidence="7" id="KW-0808">Transferase</keyword>
<keyword evidence="16" id="KW-0804">Transcription</keyword>
<dbReference type="GO" id="GO:0046654">
    <property type="term" value="P:tetrahydrofolate biosynthetic process"/>
    <property type="evidence" value="ECO:0007669"/>
    <property type="project" value="UniProtKB-UniPathway"/>
</dbReference>
<evidence type="ECO:0000256" key="15">
    <source>
        <dbReference type="ARBA" id="ARBA00023125"/>
    </source>
</evidence>
<keyword evidence="8" id="KW-0479">Metal-binding</keyword>
<proteinExistence type="inferred from homology"/>
<feature type="domain" description="Pterin-binding" evidence="21">
    <location>
        <begin position="650"/>
        <end position="918"/>
    </location>
</feature>
<dbReference type="GO" id="GO:0046656">
    <property type="term" value="P:folic acid biosynthetic process"/>
    <property type="evidence" value="ECO:0007669"/>
    <property type="project" value="UniProtKB-KW"/>
</dbReference>
<dbReference type="GO" id="GO:0005737">
    <property type="term" value="C:cytoplasm"/>
    <property type="evidence" value="ECO:0007669"/>
    <property type="project" value="UniProtKB-ARBA"/>
</dbReference>
<dbReference type="InterPro" id="IPR045031">
    <property type="entry name" value="DHP_synth-like"/>
</dbReference>
<evidence type="ECO:0000256" key="18">
    <source>
        <dbReference type="ARBA" id="ARBA00023268"/>
    </source>
</evidence>